<keyword evidence="1" id="KW-0812">Transmembrane</keyword>
<keyword evidence="2" id="KW-1185">Reference proteome</keyword>
<evidence type="ECO:0000313" key="3">
    <source>
        <dbReference type="RefSeq" id="XP_055872694.1"/>
    </source>
</evidence>
<dbReference type="GeneID" id="129923891"/>
<sequence length="107" mass="12451">MLLIGTRFNVSNMFTPTERPPFTWGHLCLENCAVKCQTDCIDRVTGECPPLPTDYTMLFVLLTWPLTIIPVTCISYLIVWYLLYIVCSFHRSLVVELEEEYDEILLQ</sequence>
<organism evidence="2 3">
    <name type="scientific">Biomphalaria glabrata</name>
    <name type="common">Bloodfluke planorb</name>
    <name type="synonym">Freshwater snail</name>
    <dbReference type="NCBI Taxonomy" id="6526"/>
    <lineage>
        <taxon>Eukaryota</taxon>
        <taxon>Metazoa</taxon>
        <taxon>Spiralia</taxon>
        <taxon>Lophotrochozoa</taxon>
        <taxon>Mollusca</taxon>
        <taxon>Gastropoda</taxon>
        <taxon>Heterobranchia</taxon>
        <taxon>Euthyneura</taxon>
        <taxon>Panpulmonata</taxon>
        <taxon>Hygrophila</taxon>
        <taxon>Lymnaeoidea</taxon>
        <taxon>Planorbidae</taxon>
        <taxon>Biomphalaria</taxon>
    </lineage>
</organism>
<dbReference type="Proteomes" id="UP001165740">
    <property type="component" value="Chromosome 18"/>
</dbReference>
<proteinExistence type="predicted"/>
<feature type="transmembrane region" description="Helical" evidence="1">
    <location>
        <begin position="59"/>
        <end position="83"/>
    </location>
</feature>
<evidence type="ECO:0000256" key="1">
    <source>
        <dbReference type="SAM" id="Phobius"/>
    </source>
</evidence>
<keyword evidence="1" id="KW-1133">Transmembrane helix</keyword>
<reference evidence="3" key="1">
    <citation type="submission" date="2025-08" db="UniProtKB">
        <authorList>
            <consortium name="RefSeq"/>
        </authorList>
    </citation>
    <scope>IDENTIFICATION</scope>
</reference>
<name>A0A9W2ZCP6_BIOGL</name>
<protein>
    <submittedName>
        <fullName evidence="3">Uncharacterized protein LOC129923891 isoform X1</fullName>
    </submittedName>
</protein>
<evidence type="ECO:0000313" key="2">
    <source>
        <dbReference type="Proteomes" id="UP001165740"/>
    </source>
</evidence>
<dbReference type="AlphaFoldDB" id="A0A9W2ZCP6"/>
<accession>A0A9W2ZCP6</accession>
<keyword evidence="1" id="KW-0472">Membrane</keyword>
<gene>
    <name evidence="3" type="primary">LOC129923891</name>
</gene>
<dbReference type="RefSeq" id="XP_055872694.1">
    <property type="nucleotide sequence ID" value="XM_056016719.1"/>
</dbReference>